<evidence type="ECO:0000313" key="2">
    <source>
        <dbReference type="Proteomes" id="UP000658720"/>
    </source>
</evidence>
<protein>
    <submittedName>
        <fullName evidence="1">Uncharacterized protein</fullName>
    </submittedName>
</protein>
<keyword evidence="2" id="KW-1185">Reference proteome</keyword>
<gene>
    <name evidence="1" type="ORF">IQ217_03435</name>
</gene>
<reference evidence="1 2" key="1">
    <citation type="submission" date="2020-10" db="EMBL/GenBank/DDBJ databases">
        <authorList>
            <person name="Castelo-Branco R."/>
            <person name="Eusebio N."/>
            <person name="Adriana R."/>
            <person name="Vieira A."/>
            <person name="Brugerolle De Fraissinette N."/>
            <person name="Rezende De Castro R."/>
            <person name="Schneider M.P."/>
            <person name="Vasconcelos V."/>
            <person name="Leao P.N."/>
        </authorList>
    </citation>
    <scope>NUCLEOTIDE SEQUENCE [LARGE SCALE GENOMIC DNA]</scope>
    <source>
        <strain evidence="1 2">LEGE 00031</strain>
    </source>
</reference>
<dbReference type="RefSeq" id="WP_194018932.1">
    <property type="nucleotide sequence ID" value="NZ_JADEVV010000007.1"/>
</dbReference>
<sequence length="45" mass="4971">MLQPNNLAGVNWHEILVVLRGLFAAAQQERWAIASTPRGKDGLDL</sequence>
<proteinExistence type="predicted"/>
<evidence type="ECO:0000313" key="1">
    <source>
        <dbReference type="EMBL" id="MBE9252923.1"/>
    </source>
</evidence>
<accession>A0ABR9VQY0</accession>
<comment type="caution">
    <text evidence="1">The sequence shown here is derived from an EMBL/GenBank/DDBJ whole genome shotgun (WGS) entry which is preliminary data.</text>
</comment>
<dbReference type="Proteomes" id="UP000658720">
    <property type="component" value="Unassembled WGS sequence"/>
</dbReference>
<name>A0ABR9VQY0_9SYNC</name>
<organism evidence="1 2">
    <name type="scientific">Synechocystis salina LEGE 00031</name>
    <dbReference type="NCBI Taxonomy" id="1828736"/>
    <lineage>
        <taxon>Bacteria</taxon>
        <taxon>Bacillati</taxon>
        <taxon>Cyanobacteriota</taxon>
        <taxon>Cyanophyceae</taxon>
        <taxon>Synechococcales</taxon>
        <taxon>Merismopediaceae</taxon>
        <taxon>Synechocystis</taxon>
    </lineage>
</organism>
<dbReference type="EMBL" id="JADEVV010000007">
    <property type="protein sequence ID" value="MBE9252923.1"/>
    <property type="molecule type" value="Genomic_DNA"/>
</dbReference>